<organism evidence="13 14">
    <name type="scientific">Aquilegia coerulea</name>
    <name type="common">Rocky mountain columbine</name>
    <dbReference type="NCBI Taxonomy" id="218851"/>
    <lineage>
        <taxon>Eukaryota</taxon>
        <taxon>Viridiplantae</taxon>
        <taxon>Streptophyta</taxon>
        <taxon>Embryophyta</taxon>
        <taxon>Tracheophyta</taxon>
        <taxon>Spermatophyta</taxon>
        <taxon>Magnoliopsida</taxon>
        <taxon>Ranunculales</taxon>
        <taxon>Ranunculaceae</taxon>
        <taxon>Thalictroideae</taxon>
        <taxon>Aquilegia</taxon>
    </lineage>
</organism>
<evidence type="ECO:0000256" key="6">
    <source>
        <dbReference type="ARBA" id="ARBA00022759"/>
    </source>
</evidence>
<dbReference type="InterPro" id="IPR037227">
    <property type="entry name" value="EndoU-like"/>
</dbReference>
<comment type="similarity">
    <text evidence="2">Belongs to the ENDOU family.</text>
</comment>
<evidence type="ECO:0000313" key="13">
    <source>
        <dbReference type="EMBL" id="PIA50382.1"/>
    </source>
</evidence>
<evidence type="ECO:0000313" key="14">
    <source>
        <dbReference type="Proteomes" id="UP000230069"/>
    </source>
</evidence>
<dbReference type="InterPro" id="IPR039787">
    <property type="entry name" value="ENDOU"/>
</dbReference>
<evidence type="ECO:0000256" key="8">
    <source>
        <dbReference type="ARBA" id="ARBA00022884"/>
    </source>
</evidence>
<dbReference type="EMBL" id="KZ305030">
    <property type="protein sequence ID" value="PIA50382.1"/>
    <property type="molecule type" value="Genomic_DNA"/>
</dbReference>
<dbReference type="AlphaFoldDB" id="A0A2G5E3M6"/>
<dbReference type="InterPro" id="IPR018998">
    <property type="entry name" value="EndoU_C"/>
</dbReference>
<gene>
    <name evidence="13" type="ORF">AQUCO_01300847v1</name>
</gene>
<name>A0A2G5E3M6_AQUCA</name>
<feature type="compositionally biased region" description="Basic and acidic residues" evidence="11">
    <location>
        <begin position="76"/>
        <end position="85"/>
    </location>
</feature>
<keyword evidence="4" id="KW-0540">Nuclease</keyword>
<sequence>MEGLIKGILDVALGNNNDDDRERESNNSPSRDERSRSTWAEVVTGEPDKDEGRYSSGGGGRAGGSSHDSSNQWKNHRNEERKEKQEEEWESTGQRHSRKPQKHQEEEGENQEGWEAVGRRPQKQPHKVSTDNWQGYKRPINEQKYSDDVEYGVSVQPSNEELSSLSQASEKLWELDSNRLVPGKDYQIDCGEGKKTYQKEDMAQGSLFYWLKEDVFRKPTYSRFCSLLDNYNPNEGSKEVVTSEERQEEEAFIEEISRTAPIKYLHKYLTAKGVVSEDYQSFKKLMINLWFGLYGRGGGSSCSSAFEHVFVGEIKQRGEDTVSGFHNWIQFYLEEAKGRVDYQGYIFPRRRGQTPDSETQLLTLQFEWNGVLKSVSSSLIGVSPEFEVALYTLCFFMGGEDNHIQLGPYSVNIKCYRLGNDKIGSVFPIAE</sequence>
<dbReference type="PANTHER" id="PTHR12439:SF11">
    <property type="entry name" value="URIDYLATE-SPECIFIC ENDORIBONUCLEASE"/>
    <property type="match status" value="1"/>
</dbReference>
<protein>
    <recommendedName>
        <fullName evidence="12">EndoU domain-containing protein</fullName>
    </recommendedName>
</protein>
<evidence type="ECO:0000256" key="3">
    <source>
        <dbReference type="ARBA" id="ARBA00011245"/>
    </source>
</evidence>
<dbReference type="Proteomes" id="UP000230069">
    <property type="component" value="Unassembled WGS sequence"/>
</dbReference>
<dbReference type="Pfam" id="PF09412">
    <property type="entry name" value="XendoU"/>
    <property type="match status" value="1"/>
</dbReference>
<evidence type="ECO:0000256" key="7">
    <source>
        <dbReference type="ARBA" id="ARBA00022801"/>
    </source>
</evidence>
<comment type="cofactor">
    <cofactor evidence="1">
        <name>Mn(2+)</name>
        <dbReference type="ChEBI" id="CHEBI:29035"/>
    </cofactor>
</comment>
<dbReference type="GO" id="GO:0003723">
    <property type="term" value="F:RNA binding"/>
    <property type="evidence" value="ECO:0007669"/>
    <property type="project" value="UniProtKB-KW"/>
</dbReference>
<keyword evidence="5" id="KW-0479">Metal-binding</keyword>
<dbReference type="GO" id="GO:0016829">
    <property type="term" value="F:lyase activity"/>
    <property type="evidence" value="ECO:0007669"/>
    <property type="project" value="UniProtKB-KW"/>
</dbReference>
<keyword evidence="8" id="KW-0694">RNA-binding</keyword>
<feature type="compositionally biased region" description="Basic and acidic residues" evidence="11">
    <location>
        <begin position="18"/>
        <end position="36"/>
    </location>
</feature>
<keyword evidence="6" id="KW-0255">Endonuclease</keyword>
<keyword evidence="10" id="KW-0456">Lyase</keyword>
<proteinExistence type="inferred from homology"/>
<evidence type="ECO:0000256" key="10">
    <source>
        <dbReference type="ARBA" id="ARBA00023239"/>
    </source>
</evidence>
<dbReference type="PANTHER" id="PTHR12439">
    <property type="entry name" value="PLACENTAL PROTEIN 11-RELATED"/>
    <property type="match status" value="1"/>
</dbReference>
<dbReference type="GO" id="GO:0046872">
    <property type="term" value="F:metal ion binding"/>
    <property type="evidence" value="ECO:0007669"/>
    <property type="project" value="UniProtKB-KW"/>
</dbReference>
<dbReference type="GO" id="GO:0004521">
    <property type="term" value="F:RNA endonuclease activity"/>
    <property type="evidence" value="ECO:0007669"/>
    <property type="project" value="InterPro"/>
</dbReference>
<keyword evidence="9" id="KW-0464">Manganese</keyword>
<dbReference type="InParanoid" id="A0A2G5E3M6"/>
<feature type="region of interest" description="Disordered" evidence="11">
    <location>
        <begin position="1"/>
        <end position="141"/>
    </location>
</feature>
<dbReference type="SUPFAM" id="SSF142877">
    <property type="entry name" value="EndoU-like"/>
    <property type="match status" value="1"/>
</dbReference>
<evidence type="ECO:0000259" key="12">
    <source>
        <dbReference type="PROSITE" id="PS51959"/>
    </source>
</evidence>
<evidence type="ECO:0000256" key="4">
    <source>
        <dbReference type="ARBA" id="ARBA00022722"/>
    </source>
</evidence>
<reference evidence="13 14" key="1">
    <citation type="submission" date="2017-09" db="EMBL/GenBank/DDBJ databases">
        <title>WGS assembly of Aquilegia coerulea Goldsmith.</title>
        <authorList>
            <person name="Hodges S."/>
            <person name="Kramer E."/>
            <person name="Nordborg M."/>
            <person name="Tomkins J."/>
            <person name="Borevitz J."/>
            <person name="Derieg N."/>
            <person name="Yan J."/>
            <person name="Mihaltcheva S."/>
            <person name="Hayes R.D."/>
            <person name="Rokhsar D."/>
        </authorList>
    </citation>
    <scope>NUCLEOTIDE SEQUENCE [LARGE SCALE GENOMIC DNA]</scope>
    <source>
        <strain evidence="14">cv. Goldsmith</strain>
    </source>
</reference>
<feature type="domain" description="EndoU" evidence="12">
    <location>
        <begin position="161"/>
        <end position="431"/>
    </location>
</feature>
<dbReference type="PROSITE" id="PS51959">
    <property type="entry name" value="ENDOU"/>
    <property type="match status" value="1"/>
</dbReference>
<dbReference type="CDD" id="cd21159">
    <property type="entry name" value="XendoU"/>
    <property type="match status" value="1"/>
</dbReference>
<evidence type="ECO:0000256" key="11">
    <source>
        <dbReference type="SAM" id="MobiDB-lite"/>
    </source>
</evidence>
<evidence type="ECO:0000256" key="1">
    <source>
        <dbReference type="ARBA" id="ARBA00001936"/>
    </source>
</evidence>
<comment type="subunit">
    <text evidence="3">Monomer.</text>
</comment>
<accession>A0A2G5E3M6</accession>
<evidence type="ECO:0000256" key="9">
    <source>
        <dbReference type="ARBA" id="ARBA00023211"/>
    </source>
</evidence>
<keyword evidence="14" id="KW-1185">Reference proteome</keyword>
<evidence type="ECO:0000256" key="5">
    <source>
        <dbReference type="ARBA" id="ARBA00022723"/>
    </source>
</evidence>
<dbReference type="GO" id="GO:0016787">
    <property type="term" value="F:hydrolase activity"/>
    <property type="evidence" value="ECO:0007669"/>
    <property type="project" value="UniProtKB-KW"/>
</dbReference>
<dbReference type="OrthoDB" id="430326at2759"/>
<evidence type="ECO:0000256" key="2">
    <source>
        <dbReference type="ARBA" id="ARBA00010168"/>
    </source>
</evidence>
<keyword evidence="7" id="KW-0378">Hydrolase</keyword>